<sequence length="433" mass="44965">MTRPDRIKDPPMTQDAPTTRRALLTRMGLAAGLAYATPTLIGTGTARASDASAPSGRASVSRPVRQRRRRAPARPEMVVILAPGQSLQPLQAAGYDVLSQRDNATFARRAARLRLPPGRNAAQARAEIARLLPGSTAALNSLYRPDDLTCDGADCAAQQMIGWRPADLQARPRIGMIDTGVNPDHPALRGQSLRVNQVDLDGRNAAGRRHGTAVAALLIGNAQGRAPGLLPRADLIAVEAFHSRADGAAADAFSLLNALDVLIQARVQVINMSFSGPANPVLRQVVVEARDAGIGLVAAAGNGGPGAAPAFPAAWPKVIAVTAVDADRAPYRQAARGPHVALAAPGVNLWTAASIEGGRLRSGTSYAAPFVSAALALRMARDGLSATDARDRLFRCAADLGAPGRDPVFGHGMVASPSACPEAESQILSVSGE</sequence>
<dbReference type="PROSITE" id="PS51318">
    <property type="entry name" value="TAT"/>
    <property type="match status" value="1"/>
</dbReference>
<reference evidence="9 10" key="1">
    <citation type="journal article" date="2023" name="Commun. Biol.">
        <title>Reorganization of the ancestral sex-determining regions during the evolution of trioecy in Pleodorina starrii.</title>
        <authorList>
            <person name="Takahashi K."/>
            <person name="Suzuki S."/>
            <person name="Kawai-Toyooka H."/>
            <person name="Yamamoto K."/>
            <person name="Hamaji T."/>
            <person name="Ootsuki R."/>
            <person name="Yamaguchi H."/>
            <person name="Kawachi M."/>
            <person name="Higashiyama T."/>
            <person name="Nozaki H."/>
        </authorList>
    </citation>
    <scope>NUCLEOTIDE SEQUENCE [LARGE SCALE GENOMIC DNA]</scope>
    <source>
        <strain evidence="9 10">NIES-4479</strain>
    </source>
</reference>
<dbReference type="PROSITE" id="PS00138">
    <property type="entry name" value="SUBTILASE_SER"/>
    <property type="match status" value="1"/>
</dbReference>
<evidence type="ECO:0000256" key="3">
    <source>
        <dbReference type="ARBA" id="ARBA00022801"/>
    </source>
</evidence>
<dbReference type="EMBL" id="BRXU01000058">
    <property type="protein sequence ID" value="GLC62178.1"/>
    <property type="molecule type" value="Genomic_DNA"/>
</dbReference>
<feature type="active site" description="Charge relay system" evidence="5">
    <location>
        <position position="178"/>
    </location>
</feature>
<dbReference type="InterPro" id="IPR050131">
    <property type="entry name" value="Peptidase_S8_subtilisin-like"/>
</dbReference>
<dbReference type="AlphaFoldDB" id="A0A9W6C1V4"/>
<dbReference type="PANTHER" id="PTHR43806">
    <property type="entry name" value="PEPTIDASE S8"/>
    <property type="match status" value="1"/>
</dbReference>
<dbReference type="PANTHER" id="PTHR43806:SF11">
    <property type="entry name" value="CEREVISIN-RELATED"/>
    <property type="match status" value="1"/>
</dbReference>
<dbReference type="InterPro" id="IPR023828">
    <property type="entry name" value="Peptidase_S8_Ser-AS"/>
</dbReference>
<evidence type="ECO:0000256" key="7">
    <source>
        <dbReference type="SAM" id="MobiDB-lite"/>
    </source>
</evidence>
<dbReference type="GO" id="GO:0006508">
    <property type="term" value="P:proteolysis"/>
    <property type="evidence" value="ECO:0007669"/>
    <property type="project" value="UniProtKB-KW"/>
</dbReference>
<dbReference type="InterPro" id="IPR036852">
    <property type="entry name" value="Peptidase_S8/S53_dom_sf"/>
</dbReference>
<protein>
    <recommendedName>
        <fullName evidence="8">Peptidase S8/S53 domain-containing protein</fullName>
    </recommendedName>
</protein>
<keyword evidence="2 5" id="KW-0645">Protease</keyword>
<evidence type="ECO:0000256" key="6">
    <source>
        <dbReference type="RuleBase" id="RU003355"/>
    </source>
</evidence>
<evidence type="ECO:0000256" key="5">
    <source>
        <dbReference type="PROSITE-ProRule" id="PRU01240"/>
    </source>
</evidence>
<dbReference type="InterPro" id="IPR000209">
    <property type="entry name" value="Peptidase_S8/S53_dom"/>
</dbReference>
<keyword evidence="3 5" id="KW-0378">Hydrolase</keyword>
<evidence type="ECO:0000256" key="2">
    <source>
        <dbReference type="ARBA" id="ARBA00022670"/>
    </source>
</evidence>
<comment type="similarity">
    <text evidence="1 5 6">Belongs to the peptidase S8 family.</text>
</comment>
<evidence type="ECO:0000256" key="1">
    <source>
        <dbReference type="ARBA" id="ARBA00011073"/>
    </source>
</evidence>
<evidence type="ECO:0000256" key="4">
    <source>
        <dbReference type="ARBA" id="ARBA00022825"/>
    </source>
</evidence>
<feature type="region of interest" description="Disordered" evidence="7">
    <location>
        <begin position="45"/>
        <end position="72"/>
    </location>
</feature>
<evidence type="ECO:0000313" key="10">
    <source>
        <dbReference type="Proteomes" id="UP001165080"/>
    </source>
</evidence>
<dbReference type="CDD" id="cd05561">
    <property type="entry name" value="Peptidases_S8_4"/>
    <property type="match status" value="1"/>
</dbReference>
<evidence type="ECO:0000313" key="9">
    <source>
        <dbReference type="EMBL" id="GLC62178.1"/>
    </source>
</evidence>
<dbReference type="Proteomes" id="UP001165080">
    <property type="component" value="Unassembled WGS sequence"/>
</dbReference>
<dbReference type="Pfam" id="PF00082">
    <property type="entry name" value="Peptidase_S8"/>
    <property type="match status" value="1"/>
</dbReference>
<keyword evidence="4 5" id="KW-0720">Serine protease</keyword>
<dbReference type="SUPFAM" id="SSF52743">
    <property type="entry name" value="Subtilisin-like"/>
    <property type="match status" value="1"/>
</dbReference>
<dbReference type="Gene3D" id="3.40.50.200">
    <property type="entry name" value="Peptidase S8/S53 domain"/>
    <property type="match status" value="1"/>
</dbReference>
<accession>A0A9W6C1V4</accession>
<dbReference type="GO" id="GO:0004252">
    <property type="term" value="F:serine-type endopeptidase activity"/>
    <property type="evidence" value="ECO:0007669"/>
    <property type="project" value="UniProtKB-UniRule"/>
</dbReference>
<keyword evidence="10" id="KW-1185">Reference proteome</keyword>
<dbReference type="InterPro" id="IPR006311">
    <property type="entry name" value="TAT_signal"/>
</dbReference>
<organism evidence="9 10">
    <name type="scientific">Pleodorina starrii</name>
    <dbReference type="NCBI Taxonomy" id="330485"/>
    <lineage>
        <taxon>Eukaryota</taxon>
        <taxon>Viridiplantae</taxon>
        <taxon>Chlorophyta</taxon>
        <taxon>core chlorophytes</taxon>
        <taxon>Chlorophyceae</taxon>
        <taxon>CS clade</taxon>
        <taxon>Chlamydomonadales</taxon>
        <taxon>Volvocaceae</taxon>
        <taxon>Pleodorina</taxon>
    </lineage>
</organism>
<dbReference type="InterPro" id="IPR023827">
    <property type="entry name" value="Peptidase_S8_Asp-AS"/>
</dbReference>
<proteinExistence type="inferred from homology"/>
<feature type="active site" description="Charge relay system" evidence="5">
    <location>
        <position position="210"/>
    </location>
</feature>
<feature type="domain" description="Peptidase S8/S53" evidence="8">
    <location>
        <begin position="174"/>
        <end position="412"/>
    </location>
</feature>
<dbReference type="PROSITE" id="PS00136">
    <property type="entry name" value="SUBTILASE_ASP"/>
    <property type="match status" value="1"/>
</dbReference>
<evidence type="ECO:0000259" key="8">
    <source>
        <dbReference type="Pfam" id="PF00082"/>
    </source>
</evidence>
<feature type="active site" description="Charge relay system" evidence="5">
    <location>
        <position position="365"/>
    </location>
</feature>
<dbReference type="PRINTS" id="PR00723">
    <property type="entry name" value="SUBTILISIN"/>
</dbReference>
<dbReference type="InterPro" id="IPR015500">
    <property type="entry name" value="Peptidase_S8_subtilisin-rel"/>
</dbReference>
<comment type="caution">
    <text evidence="9">The sequence shown here is derived from an EMBL/GenBank/DDBJ whole genome shotgun (WGS) entry which is preliminary data.</text>
</comment>
<dbReference type="PROSITE" id="PS51892">
    <property type="entry name" value="SUBTILASE"/>
    <property type="match status" value="1"/>
</dbReference>
<name>A0A9W6C1V4_9CHLO</name>
<gene>
    <name evidence="9" type="primary">PLESTB003186</name>
    <name evidence="9" type="ORF">PLESTB_001848900</name>
</gene>